<feature type="compositionally biased region" description="Low complexity" evidence="1">
    <location>
        <begin position="101"/>
        <end position="111"/>
    </location>
</feature>
<organism evidence="3 4">
    <name type="scientific">Bondarzewia mesenterica</name>
    <dbReference type="NCBI Taxonomy" id="1095465"/>
    <lineage>
        <taxon>Eukaryota</taxon>
        <taxon>Fungi</taxon>
        <taxon>Dikarya</taxon>
        <taxon>Basidiomycota</taxon>
        <taxon>Agaricomycotina</taxon>
        <taxon>Agaricomycetes</taxon>
        <taxon>Russulales</taxon>
        <taxon>Bondarzewiaceae</taxon>
        <taxon>Bondarzewia</taxon>
    </lineage>
</organism>
<sequence length="768" mass="83220">MTEYDYSPEAYERYLATQHRISDWRDDVNRKAFIKASSGPIAAAAAAHKHSLSQGYVSAPPRPTPLRSHTTGQAIYPSASRHLHTTSQPHITSSHHRSHSKSSIPTPTPTSAKTFNYHVHPNPPAQPRRSRTYSYAAAPTPLPIPVPSPVSYPPPRGSAPQVAAANVVYYDPRRPPAPQPGQTWNRIQRFFQTTDAEEAATPEQLLIGREEWGSEDSPTVLRAPLPPSFDPISIAAMSLGSVPSILVNAMAVCLFPKKLRQLGAVVIILTFPLVSATSTRIYGRLYRRFDRHLGELAFTPYSPKSILQYVSAPEITSIPLIPVLTDPEYNSNPANADALFLTCPRGSAVDRPAPHIYDALSASVVWVGTDLGVCFDLNVQNVNGTPLLTVWTGVIEASGYGVGKVSLLDNTYSIVYNVTSVGTPGVDIHEKEFNVPRDNNSTGILTTYVPIPFDLTPVSGPADGWLLDALFQEVDIATGNLVFNWSSAEHLPINESYAPLGRRGTAQDNRTSSLSLSFTNGAGKAAWDAFHLNAVDKGGDGNYLVSSSSSMRAIFTGSTTRAGMKATRTSLSSTTAPSDWEADEPTARGLYLAVNASASPRTVELVQEYFPLRRNYSQSQGSMQILDDGNVLVGFGSNPWFAEYTSNGTVIFSATLGAADVEGNGPIQVYISRYCEYLFFRELTSGYVTLQNYRVFKVSGWVGRPSVPPSLAVRKNATDSTLLGLTGRTLYVSWNGATGVLHYIYLAGNAADALVAVRNVSRTGFETV</sequence>
<dbReference type="PANTHER" id="PTHR35340">
    <property type="entry name" value="PQQ ENZYME REPEAT PROTEIN-RELATED"/>
    <property type="match status" value="1"/>
</dbReference>
<dbReference type="InterPro" id="IPR053143">
    <property type="entry name" value="Arylsulfate_ST"/>
</dbReference>
<comment type="caution">
    <text evidence="3">The sequence shown here is derived from an EMBL/GenBank/DDBJ whole genome shotgun (WGS) entry which is preliminary data.</text>
</comment>
<protein>
    <submittedName>
        <fullName evidence="3">Uncharacterized protein</fullName>
    </submittedName>
</protein>
<evidence type="ECO:0000313" key="3">
    <source>
        <dbReference type="EMBL" id="THH17084.1"/>
    </source>
</evidence>
<evidence type="ECO:0000256" key="2">
    <source>
        <dbReference type="SAM" id="Phobius"/>
    </source>
</evidence>
<name>A0A4S4LWW1_9AGAM</name>
<dbReference type="AlphaFoldDB" id="A0A4S4LWW1"/>
<reference evidence="3 4" key="1">
    <citation type="submission" date="2019-02" db="EMBL/GenBank/DDBJ databases">
        <title>Genome sequencing of the rare red list fungi Bondarzewia mesenterica.</title>
        <authorList>
            <person name="Buettner E."/>
            <person name="Kellner H."/>
        </authorList>
    </citation>
    <scope>NUCLEOTIDE SEQUENCE [LARGE SCALE GENOMIC DNA]</scope>
    <source>
        <strain evidence="3 4">DSM 108281</strain>
    </source>
</reference>
<feature type="region of interest" description="Disordered" evidence="1">
    <location>
        <begin position="82"/>
        <end position="132"/>
    </location>
</feature>
<dbReference type="InterPro" id="IPR039535">
    <property type="entry name" value="ASST-like"/>
</dbReference>
<keyword evidence="4" id="KW-1185">Reference proteome</keyword>
<evidence type="ECO:0000313" key="4">
    <source>
        <dbReference type="Proteomes" id="UP000310158"/>
    </source>
</evidence>
<proteinExistence type="predicted"/>
<dbReference type="PANTHER" id="PTHR35340:SF6">
    <property type="entry name" value="ASST-DOMAIN-CONTAINING PROTEIN"/>
    <property type="match status" value="1"/>
</dbReference>
<dbReference type="Proteomes" id="UP000310158">
    <property type="component" value="Unassembled WGS sequence"/>
</dbReference>
<gene>
    <name evidence="3" type="ORF">EW146_g3665</name>
</gene>
<feature type="transmembrane region" description="Helical" evidence="2">
    <location>
        <begin position="232"/>
        <end position="255"/>
    </location>
</feature>
<dbReference type="Pfam" id="PF14269">
    <property type="entry name" value="Arylsulfotran_2"/>
    <property type="match status" value="1"/>
</dbReference>
<keyword evidence="2" id="KW-0472">Membrane</keyword>
<keyword evidence="2" id="KW-1133">Transmembrane helix</keyword>
<dbReference type="OrthoDB" id="5427350at2759"/>
<dbReference type="EMBL" id="SGPL01000126">
    <property type="protein sequence ID" value="THH17084.1"/>
    <property type="molecule type" value="Genomic_DNA"/>
</dbReference>
<accession>A0A4S4LWW1</accession>
<keyword evidence="2" id="KW-0812">Transmembrane</keyword>
<evidence type="ECO:0000256" key="1">
    <source>
        <dbReference type="SAM" id="MobiDB-lite"/>
    </source>
</evidence>
<feature type="transmembrane region" description="Helical" evidence="2">
    <location>
        <begin position="262"/>
        <end position="283"/>
    </location>
</feature>